<sequence length="150" mass="16764">MLTRVTCSFYERLMQILALKIRFTNNVSQFFQFIGCGLVCFLKFVGPPNQPIPVLIEVSCISFHFLGNVFTMMPFVISATFCLTSNNFTMAHGTPHKASQLKVILLSLIATRLMPLLSLIITTSKIMENLIGRILSLCLRRETEASVVSG</sequence>
<gene>
    <name evidence="2" type="ORF">TCIL3000_0_11420</name>
</gene>
<dbReference type="Proteomes" id="UP000000702">
    <property type="component" value="Unassembled WGS sequence"/>
</dbReference>
<accession>F9WFW3</accession>
<keyword evidence="1" id="KW-0472">Membrane</keyword>
<evidence type="ECO:0000313" key="2">
    <source>
        <dbReference type="EMBL" id="CCD16193.1"/>
    </source>
</evidence>
<reference evidence="2 3" key="2">
    <citation type="journal article" date="2012" name="Proc. Natl. Acad. Sci. U.S.A.">
        <title>Antigenic diversity is generated by distinct evolutionary mechanisms in African trypanosome species.</title>
        <authorList>
            <person name="Jackson A.P."/>
            <person name="Berry A."/>
            <person name="Aslett M."/>
            <person name="Allison H.C."/>
            <person name="Burton P."/>
            <person name="Vavrova-Anderson J."/>
            <person name="Brown R."/>
            <person name="Browne H."/>
            <person name="Corton N."/>
            <person name="Hauser H."/>
            <person name="Gamble J."/>
            <person name="Gilderthorp R."/>
            <person name="Marcello L."/>
            <person name="McQuillan J."/>
            <person name="Otto T.D."/>
            <person name="Quail M.A."/>
            <person name="Sanders M.J."/>
            <person name="van Tonder A."/>
            <person name="Ginger M.L."/>
            <person name="Field M.C."/>
            <person name="Barry J.D."/>
            <person name="Hertz-Fowler C."/>
            <person name="Berriman M."/>
        </authorList>
    </citation>
    <scope>NUCLEOTIDE SEQUENCE [LARGE SCALE GENOMIC DNA]</scope>
    <source>
        <strain evidence="2 3">IL3000</strain>
    </source>
</reference>
<keyword evidence="3" id="KW-1185">Reference proteome</keyword>
<dbReference type="AlphaFoldDB" id="F9WFW3"/>
<dbReference type="EMBL" id="CAEQ01002190">
    <property type="protein sequence ID" value="CCD16193.1"/>
    <property type="molecule type" value="Genomic_DNA"/>
</dbReference>
<feature type="transmembrane region" description="Helical" evidence="1">
    <location>
        <begin position="101"/>
        <end position="121"/>
    </location>
</feature>
<proteinExistence type="predicted"/>
<protein>
    <submittedName>
        <fullName evidence="2">WGS project CAEQ00000000 data, annotated contig 428</fullName>
    </submittedName>
</protein>
<keyword evidence="1" id="KW-1133">Transmembrane helix</keyword>
<comment type="caution">
    <text evidence="2">The sequence shown here is derived from an EMBL/GenBank/DDBJ whole genome shotgun (WGS) entry which is preliminary data.</text>
</comment>
<feature type="transmembrane region" description="Helical" evidence="1">
    <location>
        <begin position="58"/>
        <end position="81"/>
    </location>
</feature>
<evidence type="ECO:0000256" key="1">
    <source>
        <dbReference type="SAM" id="Phobius"/>
    </source>
</evidence>
<keyword evidence="1" id="KW-0812">Transmembrane</keyword>
<evidence type="ECO:0000313" key="3">
    <source>
        <dbReference type="Proteomes" id="UP000000702"/>
    </source>
</evidence>
<feature type="transmembrane region" description="Helical" evidence="1">
    <location>
        <begin position="29"/>
        <end position="46"/>
    </location>
</feature>
<name>F9WFW3_TRYCI</name>
<dbReference type="VEuPathDB" id="TriTrypDB:TcIL3000_0_11420"/>
<reference evidence="3" key="1">
    <citation type="submission" date="2011-07" db="EMBL/GenBank/DDBJ databases">
        <title>Divergent evolution of antigenic variation in African trypanosomes.</title>
        <authorList>
            <person name="Jackson A.P."/>
            <person name="Berry A."/>
            <person name="Allison H.C."/>
            <person name="Burton P."/>
            <person name="Anderson J."/>
            <person name="Aslett M."/>
            <person name="Brown R."/>
            <person name="Corton N."/>
            <person name="Harris D."/>
            <person name="Hauser H."/>
            <person name="Gamble J."/>
            <person name="Gilderthorp R."/>
            <person name="McQuillan J."/>
            <person name="Quail M.A."/>
            <person name="Sanders M."/>
            <person name="Van Tonder A."/>
            <person name="Ginger M.L."/>
            <person name="Donelson J.E."/>
            <person name="Field M.C."/>
            <person name="Barry J.D."/>
            <person name="Berriman M."/>
            <person name="Hertz-Fowler C."/>
        </authorList>
    </citation>
    <scope>NUCLEOTIDE SEQUENCE [LARGE SCALE GENOMIC DNA]</scope>
    <source>
        <strain evidence="3">IL3000</strain>
    </source>
</reference>
<organism evidence="2 3">
    <name type="scientific">Trypanosoma congolense (strain IL3000)</name>
    <dbReference type="NCBI Taxonomy" id="1068625"/>
    <lineage>
        <taxon>Eukaryota</taxon>
        <taxon>Discoba</taxon>
        <taxon>Euglenozoa</taxon>
        <taxon>Kinetoplastea</taxon>
        <taxon>Metakinetoplastina</taxon>
        <taxon>Trypanosomatida</taxon>
        <taxon>Trypanosomatidae</taxon>
        <taxon>Trypanosoma</taxon>
        <taxon>Nannomonas</taxon>
    </lineage>
</organism>